<feature type="transmembrane region" description="Helical" evidence="7">
    <location>
        <begin position="173"/>
        <end position="196"/>
    </location>
</feature>
<comment type="similarity">
    <text evidence="2">Belongs to the polysaccharide synthase family.</text>
</comment>
<evidence type="ECO:0000313" key="9">
    <source>
        <dbReference type="Proteomes" id="UP000543836"/>
    </source>
</evidence>
<dbReference type="OrthoDB" id="7605542at2"/>
<reference evidence="8 9" key="1">
    <citation type="submission" date="2020-08" db="EMBL/GenBank/DDBJ databases">
        <title>Genomic Encyclopedia of Type Strains, Phase IV (KMG-V): Genome sequencing to study the core and pangenomes of soil and plant-associated prokaryotes.</title>
        <authorList>
            <person name="Whitman W."/>
        </authorList>
    </citation>
    <scope>NUCLEOTIDE SEQUENCE [LARGE SCALE GENOMIC DNA]</scope>
    <source>
        <strain evidence="8 9">SEMIA 492</strain>
    </source>
</reference>
<feature type="transmembrane region" description="Helical" evidence="7">
    <location>
        <begin position="68"/>
        <end position="92"/>
    </location>
</feature>
<evidence type="ECO:0000256" key="1">
    <source>
        <dbReference type="ARBA" id="ARBA00004651"/>
    </source>
</evidence>
<dbReference type="PANTHER" id="PTHR30250">
    <property type="entry name" value="PST FAMILY PREDICTED COLANIC ACID TRANSPORTER"/>
    <property type="match status" value="1"/>
</dbReference>
<feature type="transmembrane region" description="Helical" evidence="7">
    <location>
        <begin position="413"/>
        <end position="434"/>
    </location>
</feature>
<dbReference type="CDD" id="cd13127">
    <property type="entry name" value="MATE_tuaB_like"/>
    <property type="match status" value="1"/>
</dbReference>
<evidence type="ECO:0000256" key="4">
    <source>
        <dbReference type="ARBA" id="ARBA00022692"/>
    </source>
</evidence>
<dbReference type="PANTHER" id="PTHR30250:SF10">
    <property type="entry name" value="LIPOPOLYSACCHARIDE BIOSYNTHESIS PROTEIN WZXC"/>
    <property type="match status" value="1"/>
</dbReference>
<evidence type="ECO:0000256" key="5">
    <source>
        <dbReference type="ARBA" id="ARBA00022989"/>
    </source>
</evidence>
<evidence type="ECO:0000256" key="2">
    <source>
        <dbReference type="ARBA" id="ARBA00007430"/>
    </source>
</evidence>
<proteinExistence type="inferred from homology"/>
<feature type="transmembrane region" description="Helical" evidence="7">
    <location>
        <begin position="441"/>
        <end position="458"/>
    </location>
</feature>
<dbReference type="EMBL" id="JACIIG010000017">
    <property type="protein sequence ID" value="MBB4570943.1"/>
    <property type="molecule type" value="Genomic_DNA"/>
</dbReference>
<dbReference type="Pfam" id="PF13440">
    <property type="entry name" value="Polysacc_synt_3"/>
    <property type="match status" value="1"/>
</dbReference>
<gene>
    <name evidence="8" type="ORF">GGE60_005100</name>
</gene>
<dbReference type="RefSeq" id="WP_037136098.1">
    <property type="nucleotide sequence ID" value="NZ_JACIIG010000017.1"/>
</dbReference>
<evidence type="ECO:0000313" key="8">
    <source>
        <dbReference type="EMBL" id="MBB4570943.1"/>
    </source>
</evidence>
<keyword evidence="9" id="KW-1185">Reference proteome</keyword>
<feature type="transmembrane region" description="Helical" evidence="7">
    <location>
        <begin position="104"/>
        <end position="124"/>
    </location>
</feature>
<keyword evidence="3" id="KW-1003">Cell membrane</keyword>
<dbReference type="AlphaFoldDB" id="A0A7W6ZZD9"/>
<dbReference type="Proteomes" id="UP000543836">
    <property type="component" value="Unassembled WGS sequence"/>
</dbReference>
<feature type="transmembrane region" description="Helical" evidence="7">
    <location>
        <begin position="348"/>
        <end position="370"/>
    </location>
</feature>
<comment type="subcellular location">
    <subcellularLocation>
        <location evidence="1">Cell membrane</location>
        <topology evidence="1">Multi-pass membrane protein</topology>
    </subcellularLocation>
</comment>
<evidence type="ECO:0000256" key="6">
    <source>
        <dbReference type="ARBA" id="ARBA00023136"/>
    </source>
</evidence>
<evidence type="ECO:0000256" key="3">
    <source>
        <dbReference type="ARBA" id="ARBA00022475"/>
    </source>
</evidence>
<feature type="transmembrane region" description="Helical" evidence="7">
    <location>
        <begin position="202"/>
        <end position="222"/>
    </location>
</feature>
<keyword evidence="5 7" id="KW-1133">Transmembrane helix</keyword>
<organism evidence="8 9">
    <name type="scientific">Rhizobium leucaenae</name>
    <dbReference type="NCBI Taxonomy" id="29450"/>
    <lineage>
        <taxon>Bacteria</taxon>
        <taxon>Pseudomonadati</taxon>
        <taxon>Pseudomonadota</taxon>
        <taxon>Alphaproteobacteria</taxon>
        <taxon>Hyphomicrobiales</taxon>
        <taxon>Rhizobiaceae</taxon>
        <taxon>Rhizobium/Agrobacterium group</taxon>
        <taxon>Rhizobium</taxon>
    </lineage>
</organism>
<feature type="transmembrane region" description="Helical" evidence="7">
    <location>
        <begin position="136"/>
        <end position="161"/>
    </location>
</feature>
<feature type="transmembrane region" description="Helical" evidence="7">
    <location>
        <begin position="306"/>
        <end position="328"/>
    </location>
</feature>
<protein>
    <submittedName>
        <fullName evidence="8">O-antigen/teichoic acid export membrane protein</fullName>
    </submittedName>
</protein>
<comment type="caution">
    <text evidence="8">The sequence shown here is derived from an EMBL/GenBank/DDBJ whole genome shotgun (WGS) entry which is preliminary data.</text>
</comment>
<feature type="transmembrane region" description="Helical" evidence="7">
    <location>
        <begin position="36"/>
        <end position="56"/>
    </location>
</feature>
<dbReference type="GO" id="GO:0005886">
    <property type="term" value="C:plasma membrane"/>
    <property type="evidence" value="ECO:0007669"/>
    <property type="project" value="UniProtKB-SubCell"/>
</dbReference>
<accession>A0A7W6ZZD9</accession>
<sequence>MRSPSSWETGSAVLESDEIVFEHLSENRSGAALKGAFWSALDTLIPTALNSLVFIVTSRYLLPQDFGLVALAFSIVSFAAGLGPTAFGEALIQQKTIRQSHLDTVFWLSFASAAILYIALFAGSPYIAQALGHKEIVGLLMIVGLKIFFDMMIVVPNALIGRTMSFHLAAVRTAIATVVSGLVCLALIFAGFGLWALAIAQIAAPVAACAAAFWGAGWLPGLRIRWSSLRELLHYGVFASGNRFLQSMSLDQLIIGTLVSPAALGIYNFARRLFEMINNVVAGGLTSVTHVLLSSLQHDQNKVREAFLMATFGCSLVSFPAFMGLAAVADDAIPLIFGQHWAAAIWPVRFFCVIGLMSGIGVVQASLITSQGRSDWWFYYQLVRNIVTIVTVLLLYPYGVTTIVFALMLEVLLLWPVTLWMVSRLIALSVGNYFAQFLRPIAAYVGMLAAVLGASALLQDWTPASRLAIEISIGAIVYTGLIFILCRERALFLMKTMLRRRHR</sequence>
<feature type="transmembrane region" description="Helical" evidence="7">
    <location>
        <begin position="382"/>
        <end position="407"/>
    </location>
</feature>
<keyword evidence="4 7" id="KW-0812">Transmembrane</keyword>
<name>A0A7W6ZZD9_9HYPH</name>
<dbReference type="InterPro" id="IPR050833">
    <property type="entry name" value="Poly_Biosynth_Transport"/>
</dbReference>
<feature type="transmembrane region" description="Helical" evidence="7">
    <location>
        <begin position="464"/>
        <end position="486"/>
    </location>
</feature>
<keyword evidence="6 7" id="KW-0472">Membrane</keyword>
<evidence type="ECO:0000256" key="7">
    <source>
        <dbReference type="SAM" id="Phobius"/>
    </source>
</evidence>